<dbReference type="GO" id="GO:0003887">
    <property type="term" value="F:DNA-directed DNA polymerase activity"/>
    <property type="evidence" value="ECO:0007669"/>
    <property type="project" value="UniProtKB-EC"/>
</dbReference>
<gene>
    <name evidence="2" type="ORF">C486_11756</name>
</gene>
<evidence type="ECO:0000313" key="3">
    <source>
        <dbReference type="Proteomes" id="UP000011592"/>
    </source>
</evidence>
<keyword evidence="2" id="KW-0808">Transferase</keyword>
<reference evidence="2 3" key="1">
    <citation type="journal article" date="2014" name="PLoS Genet.">
        <title>Phylogenetically driven sequencing of extremely halophilic archaea reveals strategies for static and dynamic osmo-response.</title>
        <authorList>
            <person name="Becker E.A."/>
            <person name="Seitzer P.M."/>
            <person name="Tritt A."/>
            <person name="Larsen D."/>
            <person name="Krusor M."/>
            <person name="Yao A.I."/>
            <person name="Wu D."/>
            <person name="Madern D."/>
            <person name="Eisen J.A."/>
            <person name="Darling A.E."/>
            <person name="Facciotti M.T."/>
        </authorList>
    </citation>
    <scope>NUCLEOTIDE SEQUENCE [LARGE SCALE GENOMIC DNA]</scope>
    <source>
        <strain evidence="2 3">JCM 14663</strain>
    </source>
</reference>
<evidence type="ECO:0000256" key="1">
    <source>
        <dbReference type="SAM" id="MobiDB-lite"/>
    </source>
</evidence>
<organism evidence="2 3">
    <name type="scientific">Natrinema gari JCM 14663</name>
    <dbReference type="NCBI Taxonomy" id="1230459"/>
    <lineage>
        <taxon>Archaea</taxon>
        <taxon>Methanobacteriati</taxon>
        <taxon>Methanobacteriota</taxon>
        <taxon>Stenosarchaea group</taxon>
        <taxon>Halobacteria</taxon>
        <taxon>Halobacteriales</taxon>
        <taxon>Natrialbaceae</taxon>
        <taxon>Natrinema</taxon>
    </lineage>
</organism>
<feature type="region of interest" description="Disordered" evidence="1">
    <location>
        <begin position="62"/>
        <end position="105"/>
    </location>
</feature>
<feature type="compositionally biased region" description="Polar residues" evidence="1">
    <location>
        <begin position="82"/>
        <end position="92"/>
    </location>
</feature>
<keyword evidence="3" id="KW-1185">Reference proteome</keyword>
<dbReference type="Proteomes" id="UP000011592">
    <property type="component" value="Unassembled WGS sequence"/>
</dbReference>
<feature type="non-terminal residue" evidence="2">
    <location>
        <position position="105"/>
    </location>
</feature>
<sequence length="105" mass="10818">MPLEAPARIVGELTSRGYNAEREAVTRLAAAENPTAALERVLEEIPDDALVVRTDHVETALSTGAAGAVETETVAGTEPSPADSTPSVSTGTAPPENLSLIHISD</sequence>
<name>L9YZL2_9EURY</name>
<dbReference type="EC" id="2.7.7.7" evidence="2"/>
<accession>L9YZL2</accession>
<evidence type="ECO:0000313" key="2">
    <source>
        <dbReference type="EMBL" id="ELY79066.1"/>
    </source>
</evidence>
<dbReference type="EMBL" id="AOIJ01000052">
    <property type="protein sequence ID" value="ELY79066.1"/>
    <property type="molecule type" value="Genomic_DNA"/>
</dbReference>
<protein>
    <submittedName>
        <fullName evidence="2">DNA polymerase II small subunit</fullName>
        <ecNumber evidence="2">2.7.7.7</ecNumber>
    </submittedName>
</protein>
<dbReference type="AlphaFoldDB" id="L9YZL2"/>
<comment type="caution">
    <text evidence="2">The sequence shown here is derived from an EMBL/GenBank/DDBJ whole genome shotgun (WGS) entry which is preliminary data.</text>
</comment>
<keyword evidence="2" id="KW-0548">Nucleotidyltransferase</keyword>
<proteinExistence type="predicted"/>